<proteinExistence type="predicted"/>
<gene>
    <name evidence="1" type="ORF">O6H91_01G161500</name>
</gene>
<sequence>MMMMRQSRVLSTIAKRVVQRSSSAPSTCAPVKAFPHSAHICSNRSTGSILKHSELWMAYGNTQLQWKNHVVQVTCFSSAASPEASSKEGEPGVSGEEGSANGDDVEPVTRAKEGAGKSEKSENGSVKSNEDLVKENEHLKDALEDRDTLLEEKDKSLSELKDRLLRSYAEVENVMERARREAENSRKFAIQNFAKSLLPVADNLGRAAAAVPEGFHSSESSDSSEAGKLLLSLLEGVKMTEKELLQVFKKYGVEKFKPTGQAFDPNFHLAICEVQDPEKEPGSVALVFKPGYMLHDRVIRPAEVAVVKDDTK</sequence>
<evidence type="ECO:0000313" key="2">
    <source>
        <dbReference type="Proteomes" id="UP001162992"/>
    </source>
</evidence>
<name>A0ACC2EY60_DIPCM</name>
<reference evidence="2" key="1">
    <citation type="journal article" date="2024" name="Proc. Natl. Acad. Sci. U.S.A.">
        <title>Extraordinary preservation of gene collinearity over three hundred million years revealed in homosporous lycophytes.</title>
        <authorList>
            <person name="Li C."/>
            <person name="Wickell D."/>
            <person name="Kuo L.Y."/>
            <person name="Chen X."/>
            <person name="Nie B."/>
            <person name="Liao X."/>
            <person name="Peng D."/>
            <person name="Ji J."/>
            <person name="Jenkins J."/>
            <person name="Williams M."/>
            <person name="Shu S."/>
            <person name="Plott C."/>
            <person name="Barry K."/>
            <person name="Rajasekar S."/>
            <person name="Grimwood J."/>
            <person name="Han X."/>
            <person name="Sun S."/>
            <person name="Hou Z."/>
            <person name="He W."/>
            <person name="Dai G."/>
            <person name="Sun C."/>
            <person name="Schmutz J."/>
            <person name="Leebens-Mack J.H."/>
            <person name="Li F.W."/>
            <person name="Wang L."/>
        </authorList>
    </citation>
    <scope>NUCLEOTIDE SEQUENCE [LARGE SCALE GENOMIC DNA]</scope>
    <source>
        <strain evidence="2">cv. PW_Plant_1</strain>
    </source>
</reference>
<comment type="caution">
    <text evidence="1">The sequence shown here is derived from an EMBL/GenBank/DDBJ whole genome shotgun (WGS) entry which is preliminary data.</text>
</comment>
<evidence type="ECO:0000313" key="1">
    <source>
        <dbReference type="EMBL" id="KAJ7571382.1"/>
    </source>
</evidence>
<keyword evidence="2" id="KW-1185">Reference proteome</keyword>
<protein>
    <submittedName>
        <fullName evidence="1">Uncharacterized protein</fullName>
    </submittedName>
</protein>
<accession>A0ACC2EY60</accession>
<organism evidence="1 2">
    <name type="scientific">Diphasiastrum complanatum</name>
    <name type="common">Issler's clubmoss</name>
    <name type="synonym">Lycopodium complanatum</name>
    <dbReference type="NCBI Taxonomy" id="34168"/>
    <lineage>
        <taxon>Eukaryota</taxon>
        <taxon>Viridiplantae</taxon>
        <taxon>Streptophyta</taxon>
        <taxon>Embryophyta</taxon>
        <taxon>Tracheophyta</taxon>
        <taxon>Lycopodiopsida</taxon>
        <taxon>Lycopodiales</taxon>
        <taxon>Lycopodiaceae</taxon>
        <taxon>Lycopodioideae</taxon>
        <taxon>Diphasiastrum</taxon>
    </lineage>
</organism>
<dbReference type="EMBL" id="CM055092">
    <property type="protein sequence ID" value="KAJ7571382.1"/>
    <property type="molecule type" value="Genomic_DNA"/>
</dbReference>
<dbReference type="Proteomes" id="UP001162992">
    <property type="component" value="Chromosome 1"/>
</dbReference>